<protein>
    <recommendedName>
        <fullName evidence="4">HNH nuclease domain-containing protein</fullName>
    </recommendedName>
</protein>
<organism evidence="2 3">
    <name type="scientific">Pleurotus ostreatus (strain PC15)</name>
    <name type="common">Oyster mushroom</name>
    <dbReference type="NCBI Taxonomy" id="1137138"/>
    <lineage>
        <taxon>Eukaryota</taxon>
        <taxon>Fungi</taxon>
        <taxon>Dikarya</taxon>
        <taxon>Basidiomycota</taxon>
        <taxon>Agaricomycotina</taxon>
        <taxon>Agaricomycetes</taxon>
        <taxon>Agaricomycetidae</taxon>
        <taxon>Agaricales</taxon>
        <taxon>Pleurotineae</taxon>
        <taxon>Pleurotaceae</taxon>
        <taxon>Pleurotus</taxon>
    </lineage>
</organism>
<dbReference type="EMBL" id="KL198011">
    <property type="protein sequence ID" value="KDQ24843.1"/>
    <property type="molecule type" value="Genomic_DNA"/>
</dbReference>
<name>A0A067NA20_PLEO1</name>
<evidence type="ECO:0000313" key="2">
    <source>
        <dbReference type="EMBL" id="KDQ24843.1"/>
    </source>
</evidence>
<reference evidence="3" key="1">
    <citation type="journal article" date="2014" name="Proc. Natl. Acad. Sci. U.S.A.">
        <title>Extensive sampling of basidiomycete genomes demonstrates inadequacy of the white-rot/brown-rot paradigm for wood decay fungi.</title>
        <authorList>
            <person name="Riley R."/>
            <person name="Salamov A.A."/>
            <person name="Brown D.W."/>
            <person name="Nagy L.G."/>
            <person name="Floudas D."/>
            <person name="Held B.W."/>
            <person name="Levasseur A."/>
            <person name="Lombard V."/>
            <person name="Morin E."/>
            <person name="Otillar R."/>
            <person name="Lindquist E.A."/>
            <person name="Sun H."/>
            <person name="LaButti K.M."/>
            <person name="Schmutz J."/>
            <person name="Jabbour D."/>
            <person name="Luo H."/>
            <person name="Baker S.E."/>
            <person name="Pisabarro A.G."/>
            <person name="Walton J.D."/>
            <person name="Blanchette R.A."/>
            <person name="Henrissat B."/>
            <person name="Martin F."/>
            <person name="Cullen D."/>
            <person name="Hibbett D.S."/>
            <person name="Grigoriev I.V."/>
        </authorList>
    </citation>
    <scope>NUCLEOTIDE SEQUENCE [LARGE SCALE GENOMIC DNA]</scope>
    <source>
        <strain evidence="3">PC15</strain>
    </source>
</reference>
<evidence type="ECO:0000256" key="1">
    <source>
        <dbReference type="SAM" id="MobiDB-lite"/>
    </source>
</evidence>
<dbReference type="AlphaFoldDB" id="A0A067NA20"/>
<sequence length="421" mass="47153">MSNSQLEDTLDSRSTRSLNIAARVNAVCPHKDRCLLQNLGPESGIQYVHVVPRALAQDDELMNKLEWYWGMARRTIDLDTCYNMFPCGAQFHISHDALRWGLLPSDDIVAQYHDSLTRVHSEFYAERTNFPNIPDGNFSYRFLPLRDMEVVPIIRLRMPTPGNSLGPSDTVTHYFPFDTMPILTSHIHPKFAIFELGRQISAFPIDVKIKLINTTPILCSILDIFRAWSESPPAGFLADTAFNPHPDDEDDDEDEDCSDTGTIPQRKLAPLKKSPPPGKTGVRTLRVLRDRVGLRDRTLRVKEWVDKTQMALEAHPEPPSSPHLCDSPLHPRSTGITATSPRPANDCPLDANLQADVSDAQTLFEIESCGHRRLLDGEAPAAKKQKTLVDHFQSETPHCVDMSIHSPTPVTAPALMKHPAV</sequence>
<proteinExistence type="predicted"/>
<gene>
    <name evidence="2" type="ORF">PLEOSDRAFT_161125</name>
</gene>
<dbReference type="InParanoid" id="A0A067NA20"/>
<dbReference type="HOGENOM" id="CLU_652306_0_0_1"/>
<dbReference type="STRING" id="1137138.A0A067NA20"/>
<dbReference type="Proteomes" id="UP000027073">
    <property type="component" value="Unassembled WGS sequence"/>
</dbReference>
<feature type="region of interest" description="Disordered" evidence="1">
    <location>
        <begin position="237"/>
        <end position="283"/>
    </location>
</feature>
<dbReference type="VEuPathDB" id="FungiDB:PLEOSDRAFT_161125"/>
<feature type="region of interest" description="Disordered" evidence="1">
    <location>
        <begin position="313"/>
        <end position="347"/>
    </location>
</feature>
<evidence type="ECO:0008006" key="4">
    <source>
        <dbReference type="Google" id="ProtNLM"/>
    </source>
</evidence>
<accession>A0A067NA20</accession>
<evidence type="ECO:0000313" key="3">
    <source>
        <dbReference type="Proteomes" id="UP000027073"/>
    </source>
</evidence>
<feature type="compositionally biased region" description="Acidic residues" evidence="1">
    <location>
        <begin position="247"/>
        <end position="258"/>
    </location>
</feature>
<dbReference type="OrthoDB" id="3133596at2759"/>